<dbReference type="EMBL" id="JBHSSK010000018">
    <property type="protein sequence ID" value="MFC6206972.1"/>
    <property type="molecule type" value="Genomic_DNA"/>
</dbReference>
<dbReference type="InterPro" id="IPR023210">
    <property type="entry name" value="NADP_OxRdtase_dom"/>
</dbReference>
<dbReference type="Proteomes" id="UP001596254">
    <property type="component" value="Unassembled WGS sequence"/>
</dbReference>
<dbReference type="Gene3D" id="3.20.20.100">
    <property type="entry name" value="NADP-dependent oxidoreductase domain"/>
    <property type="match status" value="1"/>
</dbReference>
<dbReference type="Pfam" id="PF00248">
    <property type="entry name" value="Aldo_ket_red"/>
    <property type="match status" value="1"/>
</dbReference>
<evidence type="ECO:0000259" key="1">
    <source>
        <dbReference type="Pfam" id="PF00248"/>
    </source>
</evidence>
<dbReference type="SUPFAM" id="SSF51430">
    <property type="entry name" value="NAD(P)-linked oxidoreductase"/>
    <property type="match status" value="1"/>
</dbReference>
<dbReference type="RefSeq" id="WP_225426688.1">
    <property type="nucleotide sequence ID" value="NZ_JBHSSK010000018.1"/>
</dbReference>
<dbReference type="InterPro" id="IPR036812">
    <property type="entry name" value="NAD(P)_OxRdtase_dom_sf"/>
</dbReference>
<keyword evidence="3" id="KW-1185">Reference proteome</keyword>
<reference evidence="3" key="1">
    <citation type="journal article" date="2019" name="Int. J. Syst. Evol. Microbiol.">
        <title>The Global Catalogue of Microorganisms (GCM) 10K type strain sequencing project: providing services to taxonomists for standard genome sequencing and annotation.</title>
        <authorList>
            <consortium name="The Broad Institute Genomics Platform"/>
            <consortium name="The Broad Institute Genome Sequencing Center for Infectious Disease"/>
            <person name="Wu L."/>
            <person name="Ma J."/>
        </authorList>
    </citation>
    <scope>NUCLEOTIDE SEQUENCE [LARGE SCALE GENOMIC DNA]</scope>
    <source>
        <strain evidence="3">CCM 8905</strain>
    </source>
</reference>
<protein>
    <submittedName>
        <fullName evidence="2">Aldo/keto reductase</fullName>
    </submittedName>
</protein>
<evidence type="ECO:0000313" key="3">
    <source>
        <dbReference type="Proteomes" id="UP001596254"/>
    </source>
</evidence>
<accession>A0ABW1SRI6</accession>
<comment type="caution">
    <text evidence="2">The sequence shown here is derived from an EMBL/GenBank/DDBJ whole genome shotgun (WGS) entry which is preliminary data.</text>
</comment>
<name>A0ABW1SRI6_9LACO</name>
<organism evidence="2 3">
    <name type="scientific">Levilactobacillus tongjiangensis</name>
    <dbReference type="NCBI Taxonomy" id="2486023"/>
    <lineage>
        <taxon>Bacteria</taxon>
        <taxon>Bacillati</taxon>
        <taxon>Bacillota</taxon>
        <taxon>Bacilli</taxon>
        <taxon>Lactobacillales</taxon>
        <taxon>Lactobacillaceae</taxon>
        <taxon>Levilactobacillus</taxon>
    </lineage>
</organism>
<evidence type="ECO:0000313" key="2">
    <source>
        <dbReference type="EMBL" id="MFC6206972.1"/>
    </source>
</evidence>
<sequence length="46" mass="5200">MGDLFDETDAQNTLVTAYDVNVNFFDTADIYQDSHSEQTLAKLVKD</sequence>
<proteinExistence type="predicted"/>
<feature type="domain" description="NADP-dependent oxidoreductase" evidence="1">
    <location>
        <begin position="5"/>
        <end position="46"/>
    </location>
</feature>
<gene>
    <name evidence="2" type="ORF">ACFP1G_05690</name>
</gene>